<evidence type="ECO:0000313" key="18">
    <source>
        <dbReference type="Proteomes" id="UP000015101"/>
    </source>
</evidence>
<dbReference type="OrthoDB" id="49016at2759"/>
<dbReference type="GeneID" id="20194503"/>
<dbReference type="Gene3D" id="3.40.20.10">
    <property type="entry name" value="Severin"/>
    <property type="match status" value="1"/>
</dbReference>
<dbReference type="Gene3D" id="2.30.30.380">
    <property type="entry name" value="Zn-finger domain of Sec23/24"/>
    <property type="match status" value="1"/>
</dbReference>
<evidence type="ECO:0000259" key="12">
    <source>
        <dbReference type="Pfam" id="PF04810"/>
    </source>
</evidence>
<dbReference type="RefSeq" id="XP_009022295.1">
    <property type="nucleotide sequence ID" value="XM_009024047.1"/>
</dbReference>
<evidence type="ECO:0000259" key="13">
    <source>
        <dbReference type="Pfam" id="PF04811"/>
    </source>
</evidence>
<keyword evidence="11" id="KW-0968">Cytoplasmic vesicle</keyword>
<dbReference type="InParanoid" id="T1ED51"/>
<dbReference type="PANTHER" id="PTHR13803:SF39">
    <property type="entry name" value="SECRETORY 24AB, ISOFORM A"/>
    <property type="match status" value="1"/>
</dbReference>
<dbReference type="EnsemblMetazoa" id="HelroT101510">
    <property type="protein sequence ID" value="HelroP101510"/>
    <property type="gene ID" value="HelroG101510"/>
</dbReference>
<dbReference type="EMBL" id="AMQM01005804">
    <property type="status" value="NOT_ANNOTATED_CDS"/>
    <property type="molecule type" value="Genomic_DNA"/>
</dbReference>
<keyword evidence="10" id="KW-0472">Membrane</keyword>
<keyword evidence="7" id="KW-0931">ER-Golgi transport</keyword>
<evidence type="ECO:0000313" key="17">
    <source>
        <dbReference type="EnsemblMetazoa" id="HelroP101510"/>
    </source>
</evidence>
<evidence type="ECO:0000259" key="15">
    <source>
        <dbReference type="Pfam" id="PF08033"/>
    </source>
</evidence>
<feature type="domain" description="Sec23/Sec24 helical" evidence="14">
    <location>
        <begin position="464"/>
        <end position="565"/>
    </location>
</feature>
<comment type="similarity">
    <text evidence="4">Belongs to the SEC23/SEC24 family. SEC24 subfamily.</text>
</comment>
<sequence length="721" mass="81698">MSDNLVCDPEVMCCTLNVLPNTPALLQKARLPLAVHVQPLKDIPNVPVVKVDTIVRCRLCRMYINPYVVIIDRHRWKCCMCSRFNDLPEDFSYDVKRKAYTNGRHRNEMNSSSYEVIASPEYIVGNLAVPVYFFLLDVSYNAIETGYLISLCQSVIEKLESLKTHDNVMVGVMTFHTSVHLYNIHHRYTKPIVYKLPDLENLFIPAPDGLLVNLKTSQSLFVDLLTNLPSMHKDNKEIGSCLGPALKLAYEILAPTGGRVSIFQTKIPDVGEGSLKSREDPNKRAGEVVQNLTAATDFYKKVALDGSSSHVAFDLFMLNTQYADLATLSVLSRYSGGCLFYFPNYHLTSNPVESSRFDETLDRYFSTNVGFEAVLRVRCTQGLSLQLFHGNGFVRSVDLLSLSSVTPDLSYAVQIQMEDSIEDTKVCIQAALLYTTNRFERRIRVHTICLPVSTYLSDVFAHANQMAITALVAKMAVDRSLNSSVADAREALTNVALDALNAYGENLSSGQRGGQLPCPFFLRALPLYILGLLKSIPFRLGVSTKLDDRVFMLDQFKTLPWTHIIKYIHPNFYPLHKLNDRNALYVDDRVICQPPLLPLSAGCMDRLGIYLLDDGFNMYLWLSSSVSRAFLRDVIGVQKFGDVLSGLFEFPHLDNVWSENVRNFIEYLQSTRSTYSPVILIRDDQTDRVMFYERLLEDRTSDVLNMSYIEFIRHLHSLVTY</sequence>
<dbReference type="InterPro" id="IPR006895">
    <property type="entry name" value="Znf_Sec23_Sec24"/>
</dbReference>
<dbReference type="Proteomes" id="UP000015101">
    <property type="component" value="Unassembled WGS sequence"/>
</dbReference>
<dbReference type="Pfam" id="PF04815">
    <property type="entry name" value="Sec23_helical"/>
    <property type="match status" value="1"/>
</dbReference>
<evidence type="ECO:0000256" key="3">
    <source>
        <dbReference type="ARBA" id="ARBA00004397"/>
    </source>
</evidence>
<keyword evidence="8" id="KW-0653">Protein transport</keyword>
<evidence type="ECO:0000256" key="1">
    <source>
        <dbReference type="ARBA" id="ARBA00004299"/>
    </source>
</evidence>
<name>T1ED51_HELRO</name>
<dbReference type="Gene3D" id="2.60.40.1670">
    <property type="entry name" value="beta-sandwich domain of Sec23/24"/>
    <property type="match status" value="1"/>
</dbReference>
<feature type="domain" description="Zinc finger Sec23/Sec24-type" evidence="12">
    <location>
        <begin position="54"/>
        <end position="90"/>
    </location>
</feature>
<protein>
    <recommendedName>
        <fullName evidence="19">Protein transport protein SEC24</fullName>
    </recommendedName>
</protein>
<keyword evidence="5" id="KW-0813">Transport</keyword>
<keyword evidence="6" id="KW-0256">Endoplasmic reticulum</keyword>
<dbReference type="GO" id="GO:0000139">
    <property type="term" value="C:Golgi membrane"/>
    <property type="evidence" value="ECO:0007669"/>
    <property type="project" value="UniProtKB-SubCell"/>
</dbReference>
<evidence type="ECO:0000313" key="16">
    <source>
        <dbReference type="EMBL" id="ESN99520.1"/>
    </source>
</evidence>
<evidence type="ECO:0000259" key="14">
    <source>
        <dbReference type="Pfam" id="PF04815"/>
    </source>
</evidence>
<dbReference type="InterPro" id="IPR036175">
    <property type="entry name" value="Sec23/24_helical_dom_sf"/>
</dbReference>
<dbReference type="GO" id="GO:0006886">
    <property type="term" value="P:intracellular protein transport"/>
    <property type="evidence" value="ECO:0007669"/>
    <property type="project" value="InterPro"/>
</dbReference>
<dbReference type="PANTHER" id="PTHR13803">
    <property type="entry name" value="SEC24-RELATED PROTEIN"/>
    <property type="match status" value="1"/>
</dbReference>
<evidence type="ECO:0000256" key="5">
    <source>
        <dbReference type="ARBA" id="ARBA00022448"/>
    </source>
</evidence>
<dbReference type="SUPFAM" id="SSF81811">
    <property type="entry name" value="Helical domain of Sec23/24"/>
    <property type="match status" value="1"/>
</dbReference>
<dbReference type="InterPro" id="IPR006896">
    <property type="entry name" value="Sec23/24_trunk_dom"/>
</dbReference>
<evidence type="ECO:0000256" key="11">
    <source>
        <dbReference type="ARBA" id="ARBA00023329"/>
    </source>
</evidence>
<dbReference type="SUPFAM" id="SSF53300">
    <property type="entry name" value="vWA-like"/>
    <property type="match status" value="1"/>
</dbReference>
<keyword evidence="9" id="KW-0333">Golgi apparatus</keyword>
<evidence type="ECO:0000256" key="9">
    <source>
        <dbReference type="ARBA" id="ARBA00023034"/>
    </source>
</evidence>
<organism evidence="17 18">
    <name type="scientific">Helobdella robusta</name>
    <name type="common">Californian leech</name>
    <dbReference type="NCBI Taxonomy" id="6412"/>
    <lineage>
        <taxon>Eukaryota</taxon>
        <taxon>Metazoa</taxon>
        <taxon>Spiralia</taxon>
        <taxon>Lophotrochozoa</taxon>
        <taxon>Annelida</taxon>
        <taxon>Clitellata</taxon>
        <taxon>Hirudinea</taxon>
        <taxon>Rhynchobdellida</taxon>
        <taxon>Glossiphoniidae</taxon>
        <taxon>Helobdella</taxon>
    </lineage>
</organism>
<dbReference type="GO" id="GO:0030127">
    <property type="term" value="C:COPII vesicle coat"/>
    <property type="evidence" value="ECO:0000318"/>
    <property type="project" value="GO_Central"/>
</dbReference>
<dbReference type="Pfam" id="PF08033">
    <property type="entry name" value="Sec23_BS"/>
    <property type="match status" value="1"/>
</dbReference>
<dbReference type="STRING" id="6412.T1ED51"/>
<dbReference type="Pfam" id="PF04810">
    <property type="entry name" value="zf-Sec23_Sec24"/>
    <property type="match status" value="1"/>
</dbReference>
<dbReference type="AlphaFoldDB" id="T1ED51"/>
<gene>
    <name evidence="17" type="primary">20194503</name>
    <name evidence="16" type="ORF">HELRODRAFT_101510</name>
</gene>
<dbReference type="GO" id="GO:0008270">
    <property type="term" value="F:zinc ion binding"/>
    <property type="evidence" value="ECO:0000318"/>
    <property type="project" value="GO_Central"/>
</dbReference>
<feature type="domain" description="Sec23/Sec24 beta-sandwich" evidence="15">
    <location>
        <begin position="370"/>
        <end position="453"/>
    </location>
</feature>
<dbReference type="Gene3D" id="1.20.120.730">
    <property type="entry name" value="Sec23/Sec24 helical domain"/>
    <property type="match status" value="1"/>
</dbReference>
<dbReference type="InterPro" id="IPR006900">
    <property type="entry name" value="Sec23/24_helical_dom"/>
</dbReference>
<evidence type="ECO:0000256" key="2">
    <source>
        <dbReference type="ARBA" id="ARBA00004394"/>
    </source>
</evidence>
<evidence type="ECO:0000256" key="4">
    <source>
        <dbReference type="ARBA" id="ARBA00008334"/>
    </source>
</evidence>
<dbReference type="SUPFAM" id="SSF82919">
    <property type="entry name" value="Zn-finger domain of Sec23/24"/>
    <property type="match status" value="1"/>
</dbReference>
<dbReference type="KEGG" id="hro:HELRODRAFT_101510"/>
<evidence type="ECO:0000256" key="8">
    <source>
        <dbReference type="ARBA" id="ARBA00022927"/>
    </source>
</evidence>
<dbReference type="GO" id="GO:0000149">
    <property type="term" value="F:SNARE binding"/>
    <property type="evidence" value="ECO:0000318"/>
    <property type="project" value="GO_Central"/>
</dbReference>
<dbReference type="InterPro" id="IPR036174">
    <property type="entry name" value="Znf_Sec23_Sec24_sf"/>
</dbReference>
<evidence type="ECO:0000256" key="10">
    <source>
        <dbReference type="ARBA" id="ARBA00023136"/>
    </source>
</evidence>
<evidence type="ECO:0000256" key="7">
    <source>
        <dbReference type="ARBA" id="ARBA00022892"/>
    </source>
</evidence>
<dbReference type="GO" id="GO:0090110">
    <property type="term" value="P:COPII-coated vesicle cargo loading"/>
    <property type="evidence" value="ECO:0000318"/>
    <property type="project" value="GO_Central"/>
</dbReference>
<dbReference type="InterPro" id="IPR036465">
    <property type="entry name" value="vWFA_dom_sf"/>
</dbReference>
<dbReference type="SUPFAM" id="SSF82754">
    <property type="entry name" value="C-terminal, gelsolin-like domain of Sec23/24"/>
    <property type="match status" value="1"/>
</dbReference>
<evidence type="ECO:0008006" key="19">
    <source>
        <dbReference type="Google" id="ProtNLM"/>
    </source>
</evidence>
<keyword evidence="18" id="KW-1185">Reference proteome</keyword>
<accession>T1ED51</accession>
<dbReference type="CTD" id="20194503"/>
<dbReference type="InterPro" id="IPR050550">
    <property type="entry name" value="SEC23_SEC24_subfamily"/>
</dbReference>
<dbReference type="InterPro" id="IPR012990">
    <property type="entry name" value="Beta-sandwich_Sec23_24"/>
</dbReference>
<evidence type="ECO:0000256" key="6">
    <source>
        <dbReference type="ARBA" id="ARBA00022824"/>
    </source>
</evidence>
<dbReference type="GO" id="GO:0005789">
    <property type="term" value="C:endoplasmic reticulum membrane"/>
    <property type="evidence" value="ECO:0007669"/>
    <property type="project" value="UniProtKB-SubCell"/>
</dbReference>
<dbReference type="SUPFAM" id="SSF81995">
    <property type="entry name" value="beta-sandwich domain of Sec23/24"/>
    <property type="match status" value="1"/>
</dbReference>
<reference evidence="17" key="3">
    <citation type="submission" date="2015-06" db="UniProtKB">
        <authorList>
            <consortium name="EnsemblMetazoa"/>
        </authorList>
    </citation>
    <scope>IDENTIFICATION</scope>
</reference>
<dbReference type="Gene3D" id="3.40.50.410">
    <property type="entry name" value="von Willebrand factor, type A domain"/>
    <property type="match status" value="1"/>
</dbReference>
<reference evidence="16 18" key="2">
    <citation type="journal article" date="2013" name="Nature">
        <title>Insights into bilaterian evolution from three spiralian genomes.</title>
        <authorList>
            <person name="Simakov O."/>
            <person name="Marletaz F."/>
            <person name="Cho S.J."/>
            <person name="Edsinger-Gonzales E."/>
            <person name="Havlak P."/>
            <person name="Hellsten U."/>
            <person name="Kuo D.H."/>
            <person name="Larsson T."/>
            <person name="Lv J."/>
            <person name="Arendt D."/>
            <person name="Savage R."/>
            <person name="Osoegawa K."/>
            <person name="de Jong P."/>
            <person name="Grimwood J."/>
            <person name="Chapman J.A."/>
            <person name="Shapiro H."/>
            <person name="Aerts A."/>
            <person name="Otillar R.P."/>
            <person name="Terry A.Y."/>
            <person name="Boore J.L."/>
            <person name="Grigoriev I.V."/>
            <person name="Lindberg D.R."/>
            <person name="Seaver E.C."/>
            <person name="Weisblat D.A."/>
            <person name="Putnam N.H."/>
            <person name="Rokhsar D.S."/>
        </authorList>
    </citation>
    <scope>NUCLEOTIDE SEQUENCE</scope>
</reference>
<reference evidence="18" key="1">
    <citation type="submission" date="2012-12" db="EMBL/GenBank/DDBJ databases">
        <authorList>
            <person name="Hellsten U."/>
            <person name="Grimwood J."/>
            <person name="Chapman J.A."/>
            <person name="Shapiro H."/>
            <person name="Aerts A."/>
            <person name="Otillar R.P."/>
            <person name="Terry A.Y."/>
            <person name="Boore J.L."/>
            <person name="Simakov O."/>
            <person name="Marletaz F."/>
            <person name="Cho S.-J."/>
            <person name="Edsinger-Gonzales E."/>
            <person name="Havlak P."/>
            <person name="Kuo D.-H."/>
            <person name="Larsson T."/>
            <person name="Lv J."/>
            <person name="Arendt D."/>
            <person name="Savage R."/>
            <person name="Osoegawa K."/>
            <person name="de Jong P."/>
            <person name="Lindberg D.R."/>
            <person name="Seaver E.C."/>
            <person name="Weisblat D.A."/>
            <person name="Putnam N.H."/>
            <person name="Grigoriev I.V."/>
            <person name="Rokhsar D.S."/>
        </authorList>
    </citation>
    <scope>NUCLEOTIDE SEQUENCE</scope>
</reference>
<comment type="subcellular location">
    <subcellularLocation>
        <location evidence="1">Cytoplasmic vesicle</location>
        <location evidence="1">COPII-coated vesicle membrane</location>
        <topology evidence="1">Peripheral membrane protein</topology>
        <orientation evidence="1">Cytoplasmic side</orientation>
    </subcellularLocation>
    <subcellularLocation>
        <location evidence="3">Endoplasmic reticulum membrane</location>
        <topology evidence="3">Peripheral membrane protein</topology>
        <orientation evidence="3">Cytoplasmic side</orientation>
    </subcellularLocation>
    <subcellularLocation>
        <location evidence="2">Golgi apparatus membrane</location>
    </subcellularLocation>
</comment>
<dbReference type="GO" id="GO:0070971">
    <property type="term" value="C:endoplasmic reticulum exit site"/>
    <property type="evidence" value="ECO:0000318"/>
    <property type="project" value="GO_Central"/>
</dbReference>
<dbReference type="eggNOG" id="KOG1985">
    <property type="taxonomic scope" value="Eukaryota"/>
</dbReference>
<dbReference type="Pfam" id="PF04811">
    <property type="entry name" value="Sec23_trunk"/>
    <property type="match status" value="1"/>
</dbReference>
<dbReference type="EMBL" id="KB097106">
    <property type="protein sequence ID" value="ESN99520.1"/>
    <property type="molecule type" value="Genomic_DNA"/>
</dbReference>
<dbReference type="InterPro" id="IPR036180">
    <property type="entry name" value="Gelsolin-like_dom_sf"/>
</dbReference>
<proteinExistence type="inferred from homology"/>
<dbReference type="InterPro" id="IPR029006">
    <property type="entry name" value="ADF-H/Gelsolin-like_dom_sf"/>
</dbReference>
<feature type="domain" description="Sec23/Sec24 trunk" evidence="13">
    <location>
        <begin position="129"/>
        <end position="365"/>
    </location>
</feature>
<dbReference type="HOGENOM" id="CLU_004589_2_1_1"/>
<dbReference type="OMA" id="NITNCDD"/>